<dbReference type="EMBL" id="QGTW01000010">
    <property type="protein sequence ID" value="PWW26612.1"/>
    <property type="molecule type" value="Genomic_DNA"/>
</dbReference>
<dbReference type="Gene3D" id="3.40.50.720">
    <property type="entry name" value="NAD(P)-binding Rossmann-like Domain"/>
    <property type="match status" value="1"/>
</dbReference>
<dbReference type="PANTHER" id="PTHR43267">
    <property type="entry name" value="TRNA THREONYLCARBAMOYLADENOSINE DEHYDRATASE"/>
    <property type="match status" value="1"/>
</dbReference>
<dbReference type="SUPFAM" id="SSF69572">
    <property type="entry name" value="Activating enzymes of the ubiquitin-like proteins"/>
    <property type="match status" value="1"/>
</dbReference>
<keyword evidence="3" id="KW-0548">Nucleotidyltransferase</keyword>
<dbReference type="CDD" id="cd01483">
    <property type="entry name" value="E1_enzyme_family"/>
    <property type="match status" value="1"/>
</dbReference>
<accession>A0A2V2ZQK9</accession>
<dbReference type="AlphaFoldDB" id="A0A2V2ZQK9"/>
<gene>
    <name evidence="3" type="ORF">DFO73_110186</name>
</gene>
<dbReference type="Pfam" id="PF14461">
    <property type="entry name" value="Prok-E2_B"/>
    <property type="match status" value="1"/>
</dbReference>
<dbReference type="Pfam" id="PF00899">
    <property type="entry name" value="ThiF"/>
    <property type="match status" value="1"/>
</dbReference>
<protein>
    <submittedName>
        <fullName evidence="3">Molybdopterin/thiamine biosynthesis adenylyltransferase</fullName>
    </submittedName>
</protein>
<dbReference type="InterPro" id="IPR000594">
    <property type="entry name" value="ThiF_NAD_FAD-bd"/>
</dbReference>
<evidence type="ECO:0000313" key="3">
    <source>
        <dbReference type="EMBL" id="PWW26612.1"/>
    </source>
</evidence>
<dbReference type="GO" id="GO:0016779">
    <property type="term" value="F:nucleotidyltransferase activity"/>
    <property type="evidence" value="ECO:0007669"/>
    <property type="project" value="UniProtKB-KW"/>
</dbReference>
<dbReference type="GO" id="GO:0008641">
    <property type="term" value="F:ubiquitin-like modifier activating enzyme activity"/>
    <property type="evidence" value="ECO:0007669"/>
    <property type="project" value="InterPro"/>
</dbReference>
<name>A0A2V2ZQK9_9BACI</name>
<organism evidence="3 4">
    <name type="scientific">Cytobacillus oceanisediminis</name>
    <dbReference type="NCBI Taxonomy" id="665099"/>
    <lineage>
        <taxon>Bacteria</taxon>
        <taxon>Bacillati</taxon>
        <taxon>Bacillota</taxon>
        <taxon>Bacilli</taxon>
        <taxon>Bacillales</taxon>
        <taxon>Bacillaceae</taxon>
        <taxon>Cytobacillus</taxon>
    </lineage>
</organism>
<dbReference type="Proteomes" id="UP000247150">
    <property type="component" value="Unassembled WGS sequence"/>
</dbReference>
<comment type="caution">
    <text evidence="3">The sequence shown here is derived from an EMBL/GenBank/DDBJ whole genome shotgun (WGS) entry which is preliminary data.</text>
</comment>
<feature type="domain" description="THIF-type NAD/FAD binding fold" evidence="1">
    <location>
        <begin position="332"/>
        <end position="503"/>
    </location>
</feature>
<dbReference type="GO" id="GO:0061504">
    <property type="term" value="P:cyclic threonylcarbamoyladenosine biosynthetic process"/>
    <property type="evidence" value="ECO:0007669"/>
    <property type="project" value="TreeGrafter"/>
</dbReference>
<keyword evidence="3" id="KW-0808">Transferase</keyword>
<dbReference type="InterPro" id="IPR035985">
    <property type="entry name" value="Ubiquitin-activating_enz"/>
</dbReference>
<evidence type="ECO:0000259" key="2">
    <source>
        <dbReference type="Pfam" id="PF14461"/>
    </source>
</evidence>
<dbReference type="RefSeq" id="WP_110066189.1">
    <property type="nucleotide sequence ID" value="NZ_QGTW01000010.1"/>
</dbReference>
<evidence type="ECO:0000313" key="4">
    <source>
        <dbReference type="Proteomes" id="UP000247150"/>
    </source>
</evidence>
<feature type="domain" description="Prokaryotic E2 family B" evidence="2">
    <location>
        <begin position="32"/>
        <end position="140"/>
    </location>
</feature>
<proteinExistence type="predicted"/>
<reference evidence="3 4" key="1">
    <citation type="submission" date="2018-05" db="EMBL/GenBank/DDBJ databases">
        <title>Freshwater and sediment microbial communities from various areas in North America, analyzing microbe dynamics in response to fracking.</title>
        <authorList>
            <person name="Lamendella R."/>
        </authorList>
    </citation>
    <scope>NUCLEOTIDE SEQUENCE [LARGE SCALE GENOMIC DNA]</scope>
    <source>
        <strain evidence="3 4">15_TX</strain>
    </source>
</reference>
<dbReference type="GO" id="GO:0061503">
    <property type="term" value="F:tRNA threonylcarbamoyladenosine dehydratase"/>
    <property type="evidence" value="ECO:0007669"/>
    <property type="project" value="TreeGrafter"/>
</dbReference>
<sequence length="574" mass="66601">MNYQTWFERRPELLEEEIHSFIEQDLNFLLDEQVKKDMRGIVFKGTVDVNGEEVELELIYPSEFPSQRIVIKASERNLFRHQNPFEKNLCVIPHDQYGWDSSMTGAFMVKQAIRLLEDIETGVEAVEKNEVESPEPWSNYLRFENVPLFITEHLPDSLGETGTFTIARYFGHYYENKEQVTFQDYHYVLEGIKQLGEQFELPKTLPFQRWNKPFPLENGLWFHLKEPPNFNIYEPKAVVEELGHMYGESNKDVAQLKSQINKYKFAQLPKNKKGRDQLPPHFAFIFDEENYERNQYRKAFIWGVYDFNTKSIKYSKPHYLTKDEHFKRIPELTSLDSKRVLIAGLGSLGSAVALELGKSGVGSLMLMDKDMLDVGNLVRHTGTIDYVGMRKTKLLEEQILSHYPFAHVEKLDYFIGHDVEVMERIYQKVSEVDLVINLTAEESVIRIFNRLSLELDKPVIHGWISNGAWGGRVLRTIPMQTGCYLCESEQDDITVASSPIEEIYPRGCGFPTFAGASFDIYGIATQTVRMAVDTLLERKLDYDHIIVQNYPYPKVEVFPHKRDKDCPLCGVKAE</sequence>
<evidence type="ECO:0000259" key="1">
    <source>
        <dbReference type="Pfam" id="PF00899"/>
    </source>
</evidence>
<dbReference type="OrthoDB" id="4088010at2"/>
<dbReference type="InterPro" id="IPR045886">
    <property type="entry name" value="ThiF/MoeB/HesA"/>
</dbReference>
<dbReference type="InterPro" id="IPR032701">
    <property type="entry name" value="Prok-E2_B_dom"/>
</dbReference>
<dbReference type="PANTHER" id="PTHR43267:SF3">
    <property type="entry name" value="THIF PROTEIN"/>
    <property type="match status" value="1"/>
</dbReference>